<accession>A0A7V4XSI7</accession>
<sequence>MRSDLVYSAGRSIENRFLLVTVASRVIRSLHIDSTRTQETATQALTDISRGYFAPAALPEPAPQPCIEVLTITPAA</sequence>
<protein>
    <recommendedName>
        <fullName evidence="2">DNA-directed RNA polymerase subunit omega</fullName>
    </recommendedName>
</protein>
<evidence type="ECO:0000313" key="1">
    <source>
        <dbReference type="EMBL" id="HGY94257.1"/>
    </source>
</evidence>
<dbReference type="AlphaFoldDB" id="A0A7V4XSI7"/>
<reference evidence="1" key="1">
    <citation type="journal article" date="2020" name="mSystems">
        <title>Genome- and Community-Level Interaction Insights into Carbon Utilization and Element Cycling Functions of Hydrothermarchaeota in Hydrothermal Sediment.</title>
        <authorList>
            <person name="Zhou Z."/>
            <person name="Liu Y."/>
            <person name="Xu W."/>
            <person name="Pan J."/>
            <person name="Luo Z.H."/>
            <person name="Li M."/>
        </authorList>
    </citation>
    <scope>NUCLEOTIDE SEQUENCE [LARGE SCALE GENOMIC DNA]</scope>
    <source>
        <strain evidence="1">SpSt-855</strain>
    </source>
</reference>
<proteinExistence type="predicted"/>
<organism evidence="1">
    <name type="scientific">Acidobacterium capsulatum</name>
    <dbReference type="NCBI Taxonomy" id="33075"/>
    <lineage>
        <taxon>Bacteria</taxon>
        <taxon>Pseudomonadati</taxon>
        <taxon>Acidobacteriota</taxon>
        <taxon>Terriglobia</taxon>
        <taxon>Terriglobales</taxon>
        <taxon>Acidobacteriaceae</taxon>
        <taxon>Acidobacterium</taxon>
    </lineage>
</organism>
<name>A0A7V4XSI7_9BACT</name>
<comment type="caution">
    <text evidence="1">The sequence shown here is derived from an EMBL/GenBank/DDBJ whole genome shotgun (WGS) entry which is preliminary data.</text>
</comment>
<evidence type="ECO:0008006" key="2">
    <source>
        <dbReference type="Google" id="ProtNLM"/>
    </source>
</evidence>
<gene>
    <name evidence="1" type="ORF">ENW50_06180</name>
</gene>
<dbReference type="EMBL" id="DTKL01000035">
    <property type="protein sequence ID" value="HGY94257.1"/>
    <property type="molecule type" value="Genomic_DNA"/>
</dbReference>